<evidence type="ECO:0000313" key="2">
    <source>
        <dbReference type="Proteomes" id="UP000320231"/>
    </source>
</evidence>
<gene>
    <name evidence="1" type="ORF">HSBAA_05130</name>
</gene>
<organism evidence="1 2">
    <name type="scientific">Vreelandella sulfidaeris</name>
    <dbReference type="NCBI Taxonomy" id="115553"/>
    <lineage>
        <taxon>Bacteria</taxon>
        <taxon>Pseudomonadati</taxon>
        <taxon>Pseudomonadota</taxon>
        <taxon>Gammaproteobacteria</taxon>
        <taxon>Oceanospirillales</taxon>
        <taxon>Halomonadaceae</taxon>
        <taxon>Vreelandella</taxon>
    </lineage>
</organism>
<sequence length="59" mass="6150">MTSSAMQALMAKVAVVSAVLVLVISVIFSAMYLAIFLVEAVAVVVGPMPRHAVPTYAIT</sequence>
<reference evidence="1 2" key="1">
    <citation type="journal article" date="2019" name="Microbiol. Resour. Announc.">
        <title>Complete Genome Sequence of Halomonas sulfidaeris Strain Esulfide1 Isolated from a Metal Sulfide Rock at a Depth of 2,200 Meters, Obtained Using Nanopore Sequencing.</title>
        <authorList>
            <person name="Saito M."/>
            <person name="Nishigata A."/>
            <person name="Galipon J."/>
            <person name="Arakawa K."/>
        </authorList>
    </citation>
    <scope>NUCLEOTIDE SEQUENCE [LARGE SCALE GENOMIC DNA]</scope>
    <source>
        <strain evidence="1 2">ATCC BAA-803</strain>
    </source>
</reference>
<name>A0A455U0X0_9GAMM</name>
<dbReference type="KEGG" id="hsr:HSBAA_05130"/>
<accession>A0A455U0X0</accession>
<evidence type="ECO:0000313" key="1">
    <source>
        <dbReference type="EMBL" id="BBI59207.1"/>
    </source>
</evidence>
<dbReference type="EMBL" id="AP019514">
    <property type="protein sequence ID" value="BBI59207.1"/>
    <property type="molecule type" value="Genomic_DNA"/>
</dbReference>
<proteinExistence type="predicted"/>
<protein>
    <submittedName>
        <fullName evidence="1">Uncharacterized protein</fullName>
    </submittedName>
</protein>
<dbReference type="Proteomes" id="UP000320231">
    <property type="component" value="Chromosome"/>
</dbReference>
<dbReference type="AlphaFoldDB" id="A0A455U0X0"/>